<dbReference type="EMBL" id="GGEC01015800">
    <property type="protein sequence ID" value="MBW96283.1"/>
    <property type="molecule type" value="Transcribed_RNA"/>
</dbReference>
<reference evidence="1" key="1">
    <citation type="submission" date="2018-02" db="EMBL/GenBank/DDBJ databases">
        <title>Rhizophora mucronata_Transcriptome.</title>
        <authorList>
            <person name="Meera S.P."/>
            <person name="Sreeshan A."/>
            <person name="Augustine A."/>
        </authorList>
    </citation>
    <scope>NUCLEOTIDE SEQUENCE</scope>
    <source>
        <tissue evidence="1">Leaf</tissue>
    </source>
</reference>
<evidence type="ECO:0000313" key="1">
    <source>
        <dbReference type="EMBL" id="MBW96283.1"/>
    </source>
</evidence>
<organism evidence="1">
    <name type="scientific">Rhizophora mucronata</name>
    <name type="common">Asiatic mangrove</name>
    <dbReference type="NCBI Taxonomy" id="61149"/>
    <lineage>
        <taxon>Eukaryota</taxon>
        <taxon>Viridiplantae</taxon>
        <taxon>Streptophyta</taxon>
        <taxon>Embryophyta</taxon>
        <taxon>Tracheophyta</taxon>
        <taxon>Spermatophyta</taxon>
        <taxon>Magnoliopsida</taxon>
        <taxon>eudicotyledons</taxon>
        <taxon>Gunneridae</taxon>
        <taxon>Pentapetalae</taxon>
        <taxon>rosids</taxon>
        <taxon>fabids</taxon>
        <taxon>Malpighiales</taxon>
        <taxon>Rhizophoraceae</taxon>
        <taxon>Rhizophora</taxon>
    </lineage>
</organism>
<accession>A0A2P2JS35</accession>
<name>A0A2P2JS35_RHIMU</name>
<sequence length="43" mass="4617">MIFVTIPPLSHSKTKAIRPSAAAAILVLPGRFLSSCQSSMIFQ</sequence>
<dbReference type="AlphaFoldDB" id="A0A2P2JS35"/>
<proteinExistence type="predicted"/>
<protein>
    <submittedName>
        <fullName evidence="1">Uncharacterized protein</fullName>
    </submittedName>
</protein>